<dbReference type="EMBL" id="CP022684">
    <property type="protein sequence ID" value="AUM12997.1"/>
    <property type="molecule type" value="Genomic_DNA"/>
</dbReference>
<sequence>MFNRDEWILEQQNPMISLKKWQTTVDLVAKLYESPAVFIMQATSQGYQVVVGSSSPTNPCKSGDKFPKDACLFCTEVIKNAGPLYLNHATSMPEWQGNLLVKESRVNSFLGVPIYWPDGSCFGTIAVLDFAVTHYNRTFQELLWQFRDLVEGDLLLNSQFLQLLELSTKDDLSRLLNRRGFFIQAEKHVRLAQRLGHSVGILYLDLDNLKQINDQFGHRLGDRAITALASAVHNVLRDSDVAGRVGGDEFVVVMMTADDQALPKTAARIRAELKNLCTGELQHLNLSVSIGSHLFPASELTGIDRMVSIVDERMYEDKQHNHARAHQDAG</sequence>
<accession>A0A2K9LL90</accession>
<protein>
    <recommendedName>
        <fullName evidence="1">diguanylate cyclase</fullName>
        <ecNumber evidence="1">2.7.7.65</ecNumber>
    </recommendedName>
</protein>
<evidence type="ECO:0000259" key="3">
    <source>
        <dbReference type="PROSITE" id="PS50887"/>
    </source>
</evidence>
<dbReference type="Pfam" id="PF00990">
    <property type="entry name" value="GGDEF"/>
    <property type="match status" value="1"/>
</dbReference>
<evidence type="ECO:0000256" key="1">
    <source>
        <dbReference type="ARBA" id="ARBA00012528"/>
    </source>
</evidence>
<dbReference type="InterPro" id="IPR000160">
    <property type="entry name" value="GGDEF_dom"/>
</dbReference>
<dbReference type="SUPFAM" id="SSF55073">
    <property type="entry name" value="Nucleotide cyclase"/>
    <property type="match status" value="1"/>
</dbReference>
<proteinExistence type="predicted"/>
<reference evidence="5" key="1">
    <citation type="submission" date="2017-08" db="EMBL/GenBank/DDBJ databases">
        <title>Direct submision.</title>
        <authorList>
            <person name="Kim S.-J."/>
            <person name="Rhee S.-K."/>
        </authorList>
    </citation>
    <scope>NUCLEOTIDE SEQUENCE [LARGE SCALE GENOMIC DNA]</scope>
    <source>
        <strain evidence="5">GI5</strain>
    </source>
</reference>
<dbReference type="SUPFAM" id="SSF55781">
    <property type="entry name" value="GAF domain-like"/>
    <property type="match status" value="1"/>
</dbReference>
<dbReference type="NCBIfam" id="TIGR00254">
    <property type="entry name" value="GGDEF"/>
    <property type="match status" value="1"/>
</dbReference>
<dbReference type="Pfam" id="PF01590">
    <property type="entry name" value="GAF"/>
    <property type="match status" value="1"/>
</dbReference>
<dbReference type="Gene3D" id="3.30.70.270">
    <property type="match status" value="1"/>
</dbReference>
<dbReference type="OrthoDB" id="9812358at2"/>
<comment type="catalytic activity">
    <reaction evidence="2">
        <text>2 GTP = 3',3'-c-di-GMP + 2 diphosphate</text>
        <dbReference type="Rhea" id="RHEA:24898"/>
        <dbReference type="ChEBI" id="CHEBI:33019"/>
        <dbReference type="ChEBI" id="CHEBI:37565"/>
        <dbReference type="ChEBI" id="CHEBI:58805"/>
        <dbReference type="EC" id="2.7.7.65"/>
    </reaction>
</comment>
<dbReference type="AlphaFoldDB" id="A0A2K9LL90"/>
<dbReference type="PANTHER" id="PTHR45138:SF9">
    <property type="entry name" value="DIGUANYLATE CYCLASE DGCM-RELATED"/>
    <property type="match status" value="1"/>
</dbReference>
<dbReference type="EC" id="2.7.7.65" evidence="1"/>
<dbReference type="Proteomes" id="UP000235116">
    <property type="component" value="Chromosome"/>
</dbReference>
<dbReference type="CDD" id="cd01949">
    <property type="entry name" value="GGDEF"/>
    <property type="match status" value="1"/>
</dbReference>
<keyword evidence="5" id="KW-1185">Reference proteome</keyword>
<dbReference type="InterPro" id="IPR003018">
    <property type="entry name" value="GAF"/>
</dbReference>
<dbReference type="RefSeq" id="WP_101894376.1">
    <property type="nucleotide sequence ID" value="NZ_CP022684.1"/>
</dbReference>
<dbReference type="InterPro" id="IPR029016">
    <property type="entry name" value="GAF-like_dom_sf"/>
</dbReference>
<dbReference type="SMART" id="SM00267">
    <property type="entry name" value="GGDEF"/>
    <property type="match status" value="1"/>
</dbReference>
<dbReference type="InterPro" id="IPR050469">
    <property type="entry name" value="Diguanylate_Cyclase"/>
</dbReference>
<dbReference type="Gene3D" id="3.30.450.40">
    <property type="match status" value="1"/>
</dbReference>
<dbReference type="SMART" id="SM00065">
    <property type="entry name" value="GAF"/>
    <property type="match status" value="1"/>
</dbReference>
<dbReference type="GO" id="GO:0052621">
    <property type="term" value="F:diguanylate cyclase activity"/>
    <property type="evidence" value="ECO:0007669"/>
    <property type="project" value="UniProtKB-EC"/>
</dbReference>
<feature type="domain" description="GGDEF" evidence="3">
    <location>
        <begin position="197"/>
        <end position="330"/>
    </location>
</feature>
<dbReference type="InterPro" id="IPR043128">
    <property type="entry name" value="Rev_trsase/Diguanyl_cyclase"/>
</dbReference>
<evidence type="ECO:0000313" key="4">
    <source>
        <dbReference type="EMBL" id="AUM12997.1"/>
    </source>
</evidence>
<dbReference type="InterPro" id="IPR029787">
    <property type="entry name" value="Nucleotide_cyclase"/>
</dbReference>
<evidence type="ECO:0000313" key="5">
    <source>
        <dbReference type="Proteomes" id="UP000235116"/>
    </source>
</evidence>
<evidence type="ECO:0000256" key="2">
    <source>
        <dbReference type="ARBA" id="ARBA00034247"/>
    </source>
</evidence>
<gene>
    <name evidence="4" type="ORF">Kalk_11435</name>
</gene>
<organism evidence="4 5">
    <name type="scientific">Ketobacter alkanivorans</name>
    <dbReference type="NCBI Taxonomy" id="1917421"/>
    <lineage>
        <taxon>Bacteria</taxon>
        <taxon>Pseudomonadati</taxon>
        <taxon>Pseudomonadota</taxon>
        <taxon>Gammaproteobacteria</taxon>
        <taxon>Pseudomonadales</taxon>
        <taxon>Ketobacteraceae</taxon>
        <taxon>Ketobacter</taxon>
    </lineage>
</organism>
<name>A0A2K9LL90_9GAMM</name>
<dbReference type="PANTHER" id="PTHR45138">
    <property type="entry name" value="REGULATORY COMPONENTS OF SENSORY TRANSDUCTION SYSTEM"/>
    <property type="match status" value="1"/>
</dbReference>
<dbReference type="PROSITE" id="PS50887">
    <property type="entry name" value="GGDEF"/>
    <property type="match status" value="1"/>
</dbReference>
<dbReference type="KEGG" id="kak:Kalk_11435"/>